<keyword evidence="1" id="KW-1133">Transmembrane helix</keyword>
<feature type="transmembrane region" description="Helical" evidence="1">
    <location>
        <begin position="128"/>
        <end position="149"/>
    </location>
</feature>
<gene>
    <name evidence="3" type="ORF">C7450_112221</name>
</gene>
<accession>A0A2V3TY41</accession>
<reference evidence="3 4" key="1">
    <citation type="submission" date="2018-05" db="EMBL/GenBank/DDBJ databases">
        <title>Genomic Encyclopedia of Type Strains, Phase IV (KMG-IV): sequencing the most valuable type-strain genomes for metagenomic binning, comparative biology and taxonomic classification.</title>
        <authorList>
            <person name="Goeker M."/>
        </authorList>
    </citation>
    <scope>NUCLEOTIDE SEQUENCE [LARGE SCALE GENOMIC DNA]</scope>
    <source>
        <strain evidence="3 4">DSM 6462</strain>
    </source>
</reference>
<dbReference type="Proteomes" id="UP000248021">
    <property type="component" value="Unassembled WGS sequence"/>
</dbReference>
<proteinExistence type="predicted"/>
<organism evidence="3 4">
    <name type="scientific">Chelatococcus asaccharovorans</name>
    <dbReference type="NCBI Taxonomy" id="28210"/>
    <lineage>
        <taxon>Bacteria</taxon>
        <taxon>Pseudomonadati</taxon>
        <taxon>Pseudomonadota</taxon>
        <taxon>Alphaproteobacteria</taxon>
        <taxon>Hyphomicrobiales</taxon>
        <taxon>Chelatococcaceae</taxon>
        <taxon>Chelatococcus</taxon>
    </lineage>
</organism>
<evidence type="ECO:0000256" key="1">
    <source>
        <dbReference type="SAM" id="Phobius"/>
    </source>
</evidence>
<feature type="transmembrane region" description="Helical" evidence="1">
    <location>
        <begin position="85"/>
        <end position="116"/>
    </location>
</feature>
<evidence type="ECO:0000259" key="2">
    <source>
        <dbReference type="Pfam" id="PF07331"/>
    </source>
</evidence>
<dbReference type="AlphaFoldDB" id="A0A2V3TY41"/>
<protein>
    <submittedName>
        <fullName evidence="3">Tripartite tricarboxylate transporter TctB family protein</fullName>
    </submittedName>
</protein>
<comment type="caution">
    <text evidence="3">The sequence shown here is derived from an EMBL/GenBank/DDBJ whole genome shotgun (WGS) entry which is preliminary data.</text>
</comment>
<name>A0A2V3TY41_9HYPH</name>
<feature type="domain" description="DUF1468" evidence="2">
    <location>
        <begin position="10"/>
        <end position="150"/>
    </location>
</feature>
<dbReference type="EMBL" id="QJJK01000012">
    <property type="protein sequence ID" value="PXW54192.1"/>
    <property type="molecule type" value="Genomic_DNA"/>
</dbReference>
<keyword evidence="1" id="KW-0472">Membrane</keyword>
<keyword evidence="1" id="KW-0812">Transmembrane</keyword>
<dbReference type="Pfam" id="PF07331">
    <property type="entry name" value="TctB"/>
    <property type="match status" value="1"/>
</dbReference>
<dbReference type="InterPro" id="IPR009936">
    <property type="entry name" value="DUF1468"/>
</dbReference>
<dbReference type="RefSeq" id="WP_110377418.1">
    <property type="nucleotide sequence ID" value="NZ_JAHBRY010000002.1"/>
</dbReference>
<dbReference type="OrthoDB" id="5186924at2"/>
<evidence type="ECO:0000313" key="4">
    <source>
        <dbReference type="Proteomes" id="UP000248021"/>
    </source>
</evidence>
<feature type="transmembrane region" description="Helical" evidence="1">
    <location>
        <begin position="42"/>
        <end position="64"/>
    </location>
</feature>
<sequence length="158" mass="16590">MQTQHGRDLVAGGALVVFGASFAGYAATNFKLGSFAQMGPGMFPLVVGATVVALGTALLLTTVLRTWQRSAASEGPEPERADWRTLVIVVLSIAVFALLVRRFGMAPAVVGLVLVSSFASRELPLPKMLALAAGLAVMGWAIFIVMLGLPIKLLAWPL</sequence>
<keyword evidence="4" id="KW-1185">Reference proteome</keyword>
<evidence type="ECO:0000313" key="3">
    <source>
        <dbReference type="EMBL" id="PXW54192.1"/>
    </source>
</evidence>